<feature type="chain" id="PRO_5046889156" evidence="2">
    <location>
        <begin position="24"/>
        <end position="111"/>
    </location>
</feature>
<evidence type="ECO:0000313" key="4">
    <source>
        <dbReference type="Proteomes" id="UP000887222"/>
    </source>
</evidence>
<evidence type="ECO:0000313" key="3">
    <source>
        <dbReference type="EMBL" id="GIZ50152.1"/>
    </source>
</evidence>
<evidence type="ECO:0000256" key="2">
    <source>
        <dbReference type="SAM" id="SignalP"/>
    </source>
</evidence>
<proteinExistence type="predicted"/>
<dbReference type="EMBL" id="BPMK01000001">
    <property type="protein sequence ID" value="GIZ50152.1"/>
    <property type="molecule type" value="Genomic_DNA"/>
</dbReference>
<protein>
    <submittedName>
        <fullName evidence="3">Uncharacterized protein</fullName>
    </submittedName>
</protein>
<keyword evidence="2" id="KW-0732">Signal</keyword>
<accession>A0ABQ4PZH4</accession>
<feature type="region of interest" description="Disordered" evidence="1">
    <location>
        <begin position="27"/>
        <end position="111"/>
    </location>
</feature>
<gene>
    <name evidence="3" type="ORF">NCCP691_01660</name>
</gene>
<feature type="signal peptide" evidence="2">
    <location>
        <begin position="1"/>
        <end position="23"/>
    </location>
</feature>
<name>A0ABQ4PZH4_9BURK</name>
<dbReference type="Proteomes" id="UP000887222">
    <property type="component" value="Unassembled WGS sequence"/>
</dbReference>
<dbReference type="RefSeq" id="WP_220806338.1">
    <property type="nucleotide sequence ID" value="NZ_BPMK01000001.1"/>
</dbReference>
<sequence length="111" mass="10827">MKTFLISTLLVPLAALPATFAHAQISGTSDIDQQGSSRPVYGQNPQSSKMTPGGSRGEAAREGKAGVLPGKSSGGPERNDAATGSGRGDTGAGERASAGQTGSAAAGGGQK</sequence>
<comment type="caution">
    <text evidence="3">The sequence shown here is derived from an EMBL/GenBank/DDBJ whole genome shotgun (WGS) entry which is preliminary data.</text>
</comment>
<evidence type="ECO:0000256" key="1">
    <source>
        <dbReference type="SAM" id="MobiDB-lite"/>
    </source>
</evidence>
<reference evidence="3 4" key="1">
    <citation type="journal article" date="2022" name="Int. J. Syst. Evol. Microbiol.">
        <title>Noviherbaspirillum aridicola sp. nov., isolated from an arid soil in Pakistan.</title>
        <authorList>
            <person name="Khan I.U."/>
            <person name="Saqib M."/>
            <person name="Amin A."/>
            <person name="Hussain F."/>
            <person name="Li L."/>
            <person name="Liu Y.H."/>
            <person name="Fang B.Z."/>
            <person name="Ahmed I."/>
            <person name="Li W.J."/>
        </authorList>
    </citation>
    <scope>NUCLEOTIDE SEQUENCE [LARGE SCALE GENOMIC DNA]</scope>
    <source>
        <strain evidence="3 4">NCCP-691</strain>
    </source>
</reference>
<feature type="compositionally biased region" description="Polar residues" evidence="1">
    <location>
        <begin position="27"/>
        <end position="50"/>
    </location>
</feature>
<keyword evidence="4" id="KW-1185">Reference proteome</keyword>
<organism evidence="3 4">
    <name type="scientific">Noviherbaspirillum aridicola</name>
    <dbReference type="NCBI Taxonomy" id="2849687"/>
    <lineage>
        <taxon>Bacteria</taxon>
        <taxon>Pseudomonadati</taxon>
        <taxon>Pseudomonadota</taxon>
        <taxon>Betaproteobacteria</taxon>
        <taxon>Burkholderiales</taxon>
        <taxon>Oxalobacteraceae</taxon>
        <taxon>Noviherbaspirillum</taxon>
    </lineage>
</organism>